<sequence>MRVMPSGISLKTMILLCPCLLSLAGPVFSEFGLGADQGRQGREIQLEHALSGIFSALPKTEDGTVRSTTAQYALHRLFAQLYGWQLYGHSLSGSMPVKNADSALLLTFGMRMSSNVTQWLQARLSEGGLSLTDLATLAAVIEEMVHEEADMRLSAAFRALQISTSTSWSLNESTAVLEAYMASFVMGVEMGDLHSEGMLDLVQEVPEQYPTWPATQDFLQAIRTEVVQNSTSLSLQDLSRVIAVVDERYGRWQSHECKALKEELLQNEEHPRTGRVRLSDFYSMALKGGQWQFSESSSYLRQIGALDETDPQTLRVVVPNYILGLSNCIAASSYYMVCCINECDAHLTRLEKALQSHQATVEAILGALNHTVAPSLERRLFDIAEHHNGRVPLHGRLFAQWLHHLYPHECPYPHMSGTTSPLRPETFEEEMGQPAEASQDEMVQHVEGARWRSAPTHEEGMCSHMWSMEEELIDPAAHGLMLLKEPQSQAFGTQRLAAALAALCLFSAFGTTMATKGGPAYCQRTDNELNAVASLLFWLAGDTFMSGNARCTRKTMDVLPAIALQLQLEVNRAWSCGTGVRSSAAVALSFVRKRVSSQRGMPSTSHWAVLDSLVFACPQASQIKEDPECLRDPELETRKNSGLGERSGTGQLVAAALDVGSSARSNFPAPALPGSQAVHQLPGVMDARRLAAIQRWRQESADNFQTIGDPIGNGSLVRHDARIDFKEDPSGVFPMMLLGLRPELVFIETYAMKAVPKQKIRDQGMLAYLMREIRTQMQLTHPCIVQLHYYFEDEHHVLLLLEYANGGSLFSLLRQHGQLPEAEAARYYVDVAMALMHLHKYGIVHRDLKPENILMCGEPPRKAKLADFGWCAELSRDGAPRNTFCGTWDYLSPEMVENQPHDSKVDIWATGVLLFEMLTGRAPFSAPSPAKATDRIRKVDLQVPGYVPPLAADLMQKLLVREPAKRIGLKALLGYSKFFASQCRVLSNKHSAMCQRMLSADALKHNWIVLQVPGASLELTKANAEQGLRKCIAVKQALCRYVPISLEALQSVAATKEVLPESSPNTASPASTLSVAPVGARNRGYSDGDGSNHSVSSASTVQARCNSISSLCWILQSKKDVPNAPLADTTAEALRHALAS</sequence>
<evidence type="ECO:0000256" key="3">
    <source>
        <dbReference type="ARBA" id="ARBA00022741"/>
    </source>
</evidence>
<feature type="chain" id="PRO_5032635004" evidence="9">
    <location>
        <begin position="30"/>
        <end position="1140"/>
    </location>
</feature>
<gene>
    <name evidence="11" type="primary">Aurkb</name>
    <name evidence="11" type="ORF">SNAT2548_LOCUS11815</name>
</gene>
<dbReference type="PROSITE" id="PS50011">
    <property type="entry name" value="PROTEIN_KINASE_DOM"/>
    <property type="match status" value="1"/>
</dbReference>
<evidence type="ECO:0000256" key="4">
    <source>
        <dbReference type="ARBA" id="ARBA00022777"/>
    </source>
</evidence>
<evidence type="ECO:0000256" key="9">
    <source>
        <dbReference type="SAM" id="SignalP"/>
    </source>
</evidence>
<organism evidence="11 12">
    <name type="scientific">Symbiodinium natans</name>
    <dbReference type="NCBI Taxonomy" id="878477"/>
    <lineage>
        <taxon>Eukaryota</taxon>
        <taxon>Sar</taxon>
        <taxon>Alveolata</taxon>
        <taxon>Dinophyceae</taxon>
        <taxon>Suessiales</taxon>
        <taxon>Symbiodiniaceae</taxon>
        <taxon>Symbiodinium</taxon>
    </lineage>
</organism>
<evidence type="ECO:0000259" key="10">
    <source>
        <dbReference type="PROSITE" id="PS50011"/>
    </source>
</evidence>
<dbReference type="InterPro" id="IPR000719">
    <property type="entry name" value="Prot_kinase_dom"/>
</dbReference>
<accession>A0A812LPP4</accession>
<dbReference type="OrthoDB" id="408745at2759"/>
<feature type="binding site" evidence="7">
    <location>
        <position position="867"/>
    </location>
    <ligand>
        <name>ATP</name>
        <dbReference type="ChEBI" id="CHEBI:30616"/>
    </ligand>
</feature>
<dbReference type="Proteomes" id="UP000604046">
    <property type="component" value="Unassembled WGS sequence"/>
</dbReference>
<evidence type="ECO:0000313" key="11">
    <source>
        <dbReference type="EMBL" id="CAE7247307.1"/>
    </source>
</evidence>
<dbReference type="InterPro" id="IPR030616">
    <property type="entry name" value="Aur-like"/>
</dbReference>
<feature type="binding site" evidence="7">
    <location>
        <begin position="851"/>
        <end position="852"/>
    </location>
    <ligand>
        <name>ATP</name>
        <dbReference type="ChEBI" id="CHEBI:30616"/>
    </ligand>
</feature>
<dbReference type="SUPFAM" id="SSF56112">
    <property type="entry name" value="Protein kinase-like (PK-like)"/>
    <property type="match status" value="1"/>
</dbReference>
<evidence type="ECO:0000313" key="12">
    <source>
        <dbReference type="Proteomes" id="UP000604046"/>
    </source>
</evidence>
<evidence type="ECO:0000256" key="2">
    <source>
        <dbReference type="ARBA" id="ARBA00022679"/>
    </source>
</evidence>
<keyword evidence="4" id="KW-0418">Kinase</keyword>
<keyword evidence="5 7" id="KW-0067">ATP-binding</keyword>
<name>A0A812LPP4_9DINO</name>
<feature type="cross-link" description="Glycyl lysine isopeptide (Lys-Gly) (interchain with G-Cter in SUMO2)" evidence="8">
    <location>
        <position position="849"/>
    </location>
</feature>
<dbReference type="InterPro" id="IPR008271">
    <property type="entry name" value="Ser/Thr_kinase_AS"/>
</dbReference>
<keyword evidence="1" id="KW-0723">Serine/threonine-protein kinase</keyword>
<dbReference type="GO" id="GO:0004674">
    <property type="term" value="F:protein serine/threonine kinase activity"/>
    <property type="evidence" value="ECO:0007669"/>
    <property type="project" value="UniProtKB-KW"/>
</dbReference>
<keyword evidence="2" id="KW-0808">Transferase</keyword>
<dbReference type="PROSITE" id="PS00108">
    <property type="entry name" value="PROTEIN_KINASE_ST"/>
    <property type="match status" value="1"/>
</dbReference>
<evidence type="ECO:0000256" key="6">
    <source>
        <dbReference type="PIRSR" id="PIRSR630616-1"/>
    </source>
</evidence>
<protein>
    <submittedName>
        <fullName evidence="11">Aurkb protein</fullName>
    </submittedName>
</protein>
<dbReference type="SMART" id="SM00220">
    <property type="entry name" value="S_TKc"/>
    <property type="match status" value="1"/>
</dbReference>
<dbReference type="AlphaFoldDB" id="A0A812LPP4"/>
<feature type="domain" description="Protein kinase" evidence="10">
    <location>
        <begin position="705"/>
        <end position="979"/>
    </location>
</feature>
<evidence type="ECO:0000256" key="7">
    <source>
        <dbReference type="PIRSR" id="PIRSR630616-2"/>
    </source>
</evidence>
<proteinExistence type="predicted"/>
<dbReference type="EMBL" id="CAJNDS010001112">
    <property type="protein sequence ID" value="CAE7247307.1"/>
    <property type="molecule type" value="Genomic_DNA"/>
</dbReference>
<feature type="signal peptide" evidence="9">
    <location>
        <begin position="1"/>
        <end position="29"/>
    </location>
</feature>
<dbReference type="GO" id="GO:0005524">
    <property type="term" value="F:ATP binding"/>
    <property type="evidence" value="ECO:0007669"/>
    <property type="project" value="UniProtKB-KW"/>
</dbReference>
<reference evidence="11" key="1">
    <citation type="submission" date="2021-02" db="EMBL/GenBank/DDBJ databases">
        <authorList>
            <person name="Dougan E. K."/>
            <person name="Rhodes N."/>
            <person name="Thang M."/>
            <person name="Chan C."/>
        </authorList>
    </citation>
    <scope>NUCLEOTIDE SEQUENCE</scope>
</reference>
<keyword evidence="9" id="KW-0732">Signal</keyword>
<evidence type="ECO:0000256" key="1">
    <source>
        <dbReference type="ARBA" id="ARBA00022527"/>
    </source>
</evidence>
<feature type="binding site" evidence="7">
    <location>
        <begin position="802"/>
        <end position="804"/>
    </location>
    <ligand>
        <name>ATP</name>
        <dbReference type="ChEBI" id="CHEBI:30616"/>
    </ligand>
</feature>
<dbReference type="InterPro" id="IPR011009">
    <property type="entry name" value="Kinase-like_dom_sf"/>
</dbReference>
<keyword evidence="12" id="KW-1185">Reference proteome</keyword>
<feature type="binding site" evidence="7">
    <location>
        <position position="753"/>
    </location>
    <ligand>
        <name>ATP</name>
        <dbReference type="ChEBI" id="CHEBI:30616"/>
    </ligand>
</feature>
<evidence type="ECO:0000256" key="5">
    <source>
        <dbReference type="ARBA" id="ARBA00022840"/>
    </source>
</evidence>
<dbReference type="Pfam" id="PF00069">
    <property type="entry name" value="Pkinase"/>
    <property type="match status" value="1"/>
</dbReference>
<keyword evidence="3 7" id="KW-0547">Nucleotide-binding</keyword>
<evidence type="ECO:0000256" key="8">
    <source>
        <dbReference type="PIRSR" id="PIRSR630616-3"/>
    </source>
</evidence>
<comment type="caution">
    <text evidence="11">The sequence shown here is derived from an EMBL/GenBank/DDBJ whole genome shotgun (WGS) entry which is preliminary data.</text>
</comment>
<dbReference type="Gene3D" id="1.10.510.10">
    <property type="entry name" value="Transferase(Phosphotransferase) domain 1"/>
    <property type="match status" value="1"/>
</dbReference>
<feature type="active site" description="Proton acceptor" evidence="6">
    <location>
        <position position="847"/>
    </location>
</feature>
<dbReference type="PANTHER" id="PTHR24350">
    <property type="entry name" value="SERINE/THREONINE-PROTEIN KINASE IAL-RELATED"/>
    <property type="match status" value="1"/>
</dbReference>